<comment type="caution">
    <text evidence="2">The sequence shown here is derived from an EMBL/GenBank/DDBJ whole genome shotgun (WGS) entry which is preliminary data.</text>
</comment>
<gene>
    <name evidence="2" type="ORF">ANN_07897</name>
</gene>
<reference evidence="2 3" key="1">
    <citation type="journal article" date="2022" name="Allergy">
        <title>Genome assembly and annotation of Periplaneta americana reveal a comprehensive cockroach allergen profile.</title>
        <authorList>
            <person name="Wang L."/>
            <person name="Xiong Q."/>
            <person name="Saelim N."/>
            <person name="Wang L."/>
            <person name="Nong W."/>
            <person name="Wan A.T."/>
            <person name="Shi M."/>
            <person name="Liu X."/>
            <person name="Cao Q."/>
            <person name="Hui J.H.L."/>
            <person name="Sookrung N."/>
            <person name="Leung T.F."/>
            <person name="Tungtrongchitr A."/>
            <person name="Tsui S.K.W."/>
        </authorList>
    </citation>
    <scope>NUCLEOTIDE SEQUENCE [LARGE SCALE GENOMIC DNA]</scope>
    <source>
        <strain evidence="2">PWHHKU_190912</strain>
    </source>
</reference>
<evidence type="ECO:0000256" key="1">
    <source>
        <dbReference type="SAM" id="MobiDB-lite"/>
    </source>
</evidence>
<name>A0ABQ8SZY5_PERAM</name>
<keyword evidence="3" id="KW-1185">Reference proteome</keyword>
<feature type="region of interest" description="Disordered" evidence="1">
    <location>
        <begin position="1"/>
        <end position="21"/>
    </location>
</feature>
<feature type="region of interest" description="Disordered" evidence="1">
    <location>
        <begin position="154"/>
        <end position="177"/>
    </location>
</feature>
<sequence>MAGLSEGGNEPPGSLKASNKKKTHLSVSKQFTFLALLVLPYVSNQSDSLMAADGDCRHLCTLMAPVRHRWSINDVIGGIRNTTVMPSDCSPPVKGLDRPAGCWTHAHMSKQKWTIIQSEWRYRVISTMIPPTVIAGIRNRISLPIVAPEVRHDAGWEPEGSLPPSHKPASGPYPEQD</sequence>
<accession>A0ABQ8SZY5</accession>
<evidence type="ECO:0000313" key="3">
    <source>
        <dbReference type="Proteomes" id="UP001148838"/>
    </source>
</evidence>
<organism evidence="2 3">
    <name type="scientific">Periplaneta americana</name>
    <name type="common">American cockroach</name>
    <name type="synonym">Blatta americana</name>
    <dbReference type="NCBI Taxonomy" id="6978"/>
    <lineage>
        <taxon>Eukaryota</taxon>
        <taxon>Metazoa</taxon>
        <taxon>Ecdysozoa</taxon>
        <taxon>Arthropoda</taxon>
        <taxon>Hexapoda</taxon>
        <taxon>Insecta</taxon>
        <taxon>Pterygota</taxon>
        <taxon>Neoptera</taxon>
        <taxon>Polyneoptera</taxon>
        <taxon>Dictyoptera</taxon>
        <taxon>Blattodea</taxon>
        <taxon>Blattoidea</taxon>
        <taxon>Blattidae</taxon>
        <taxon>Blattinae</taxon>
        <taxon>Periplaneta</taxon>
    </lineage>
</organism>
<proteinExistence type="predicted"/>
<dbReference type="Proteomes" id="UP001148838">
    <property type="component" value="Unassembled WGS sequence"/>
</dbReference>
<protein>
    <submittedName>
        <fullName evidence="2">Uncharacterized protein</fullName>
    </submittedName>
</protein>
<evidence type="ECO:0000313" key="2">
    <source>
        <dbReference type="EMBL" id="KAJ4439769.1"/>
    </source>
</evidence>
<dbReference type="EMBL" id="JAJSOF020000017">
    <property type="protein sequence ID" value="KAJ4439769.1"/>
    <property type="molecule type" value="Genomic_DNA"/>
</dbReference>